<accession>A0ACC1T951</accession>
<dbReference type="Proteomes" id="UP001148662">
    <property type="component" value="Unassembled WGS sequence"/>
</dbReference>
<sequence>MDRFKIDLAPSTITYLDARIACMTDDEKWLITSPNMEYIPTPLFGTIDLALGSDGNFGRADPILCPQVIVEGAQFPWIVAIQRQLPPSDPQSFLWQTLASSAVHKVPTSAVVISTISLALHAKYTDVARETEDLVRSFQEIYGPRYFPATYRDLVLQTCSFRQFILYINAWFHWHIALKKEYSIPPISLLASTDYMSGFTTSPAVAEDLFNYDIPVWFARNPQHLKGNEQVLREVLFVAPTTHLALPEDDVAFLKQHLEGRLKECCVSGPHHIDWIHHHCSSHIDIEKIPFPASHRETAASNTTAVMRHSYSTRATAAAAPPLQTISKTGTLISANDKAKFKPFVNSCMPPSIPQWTTALSSVDMLRLIPEESMWKYWLPEPQLLAWFSVMLNQPMRDGVVGPLRATPWREYLGTLELMKEHMSVRDTKRQKNNRIVQALFKTACGSKVLDDTVPAMWYGRPVEGFEGADWEKLCQEVAWEVFEVGFHYELEQLDLYMITPGEQMLNEQERLTMLATVFPPYRGLLLKSIPSTWDGLAAESRLERAPYLDALRTVVSRWPHTPATIVLVPLFVNITSEPLFDKFELALLKFYCQSFFDIAGHAPMIPHRVPKSPTRNSYLSHLKHAFSSQPASILSLFMSSQPPAGPGLQQPMADHTSAFADLDKNELVAMVRQLQLTNQGLRQQTLTAETERDQVANRAKAAKKNGVNNTGPVVGSVTSSETQNGAANPTSATSTPLASAASLALAGRNNPFVLGAHRYGFLHSAWMRVELMHILPPPYELAFHLDRFKDNESHTRGAAAEFYLMFSEEDRSVIWQQMEVRDRIRDIVNRQRCSIICDAKANIESIFAPCGKDTVDALLAQDYDSPHVVSLLQGKNNQLPARFPAILFPAEKVFNAKYMFMSPVLTNIARIFLWGRNILRPIHGPPDPRSSGKKYAIRRITPGLIALAVQAVSLVYRDKDFDLNVITHARFLLLPDEHFNQVGKTSGTHYLKDFEFIKEALMKKLLKGGKKAKEMQALFAHWNHVVFADAWADNTTTTGTGTGLVADDDDQDFLEEWDSPEEDNETEEEDDHPAVRPGRRRVTTAHRYWDPDEEGEYDGSDADEGSEDEDTSRPDSTSAASNGAKTATSAQQMVTGHSSVKPRPIPVPTPVVPSSTSDVMQPVTLTPVVALSAAQPSMPSALIEASNHTLPPTSQPVQASSLTTQSALQLMLQSMAPHAPGTLPQVTLQAMQWLLSQLQMSSLPNGHSTMQTVESPVGVPSQASQVSVRPLQAQLITGANSSTGARAVLAKSYNGPATTATINDDVIFRHSLPGPCAAPMVRQTFDALVAEVDDLMSTPVAIEVPEFDGCMDAAEAGPSSGTQEPQAATNTKGKQRAKSSKKKVIHVLPKLLAVPADYAESCQVEVVKPAVRPKTRSRARKTTKAG</sequence>
<proteinExistence type="predicted"/>
<keyword evidence="2" id="KW-1185">Reference proteome</keyword>
<organism evidence="1 2">
    <name type="scientific">Phlebia brevispora</name>
    <dbReference type="NCBI Taxonomy" id="194682"/>
    <lineage>
        <taxon>Eukaryota</taxon>
        <taxon>Fungi</taxon>
        <taxon>Dikarya</taxon>
        <taxon>Basidiomycota</taxon>
        <taxon>Agaricomycotina</taxon>
        <taxon>Agaricomycetes</taxon>
        <taxon>Polyporales</taxon>
        <taxon>Meruliaceae</taxon>
        <taxon>Phlebia</taxon>
    </lineage>
</organism>
<gene>
    <name evidence="1" type="ORF">NM688_g2297</name>
</gene>
<evidence type="ECO:0000313" key="1">
    <source>
        <dbReference type="EMBL" id="KAJ3555946.1"/>
    </source>
</evidence>
<evidence type="ECO:0000313" key="2">
    <source>
        <dbReference type="Proteomes" id="UP001148662"/>
    </source>
</evidence>
<dbReference type="EMBL" id="JANHOG010000285">
    <property type="protein sequence ID" value="KAJ3555946.1"/>
    <property type="molecule type" value="Genomic_DNA"/>
</dbReference>
<protein>
    <submittedName>
        <fullName evidence="1">Uncharacterized protein</fullName>
    </submittedName>
</protein>
<name>A0ACC1T951_9APHY</name>
<comment type="caution">
    <text evidence="1">The sequence shown here is derived from an EMBL/GenBank/DDBJ whole genome shotgun (WGS) entry which is preliminary data.</text>
</comment>
<reference evidence="1" key="1">
    <citation type="submission" date="2022-07" db="EMBL/GenBank/DDBJ databases">
        <title>Genome Sequence of Phlebia brevispora.</title>
        <authorList>
            <person name="Buettner E."/>
        </authorList>
    </citation>
    <scope>NUCLEOTIDE SEQUENCE</scope>
    <source>
        <strain evidence="1">MPL23</strain>
    </source>
</reference>